<keyword evidence="6" id="KW-1185">Reference proteome</keyword>
<sequence>MGGCINVLRSVVFIFNLFFWIAGVVTLGLGLWLLWDPEASDFFALHSAHQGSFRIVGWLLVAAGAIMTFIGCCGCCGAWKLNQCALIGFFVILVIVFCLELAAAVIAYNKQENIRQYIESSMYDTVRNRYAADSAYKSAFDTIQKEKDGKMISFSTMKMPYEVIR</sequence>
<evidence type="ECO:0000256" key="3">
    <source>
        <dbReference type="ARBA" id="ARBA00022989"/>
    </source>
</evidence>
<feature type="transmembrane region" description="Helical" evidence="5">
    <location>
        <begin position="55"/>
        <end position="79"/>
    </location>
</feature>
<feature type="transmembrane region" description="Helical" evidence="5">
    <location>
        <begin position="86"/>
        <end position="108"/>
    </location>
</feature>
<feature type="transmembrane region" description="Helical" evidence="5">
    <location>
        <begin position="12"/>
        <end position="35"/>
    </location>
</feature>
<evidence type="ECO:0000256" key="2">
    <source>
        <dbReference type="ARBA" id="ARBA00022692"/>
    </source>
</evidence>
<accession>A0A1I7WLA2</accession>
<dbReference type="PRINTS" id="PR00259">
    <property type="entry name" value="TMFOUR"/>
</dbReference>
<keyword evidence="4 5" id="KW-0472">Membrane</keyword>
<evidence type="ECO:0000256" key="5">
    <source>
        <dbReference type="SAM" id="Phobius"/>
    </source>
</evidence>
<evidence type="ECO:0000256" key="1">
    <source>
        <dbReference type="ARBA" id="ARBA00004141"/>
    </source>
</evidence>
<reference evidence="7" key="1">
    <citation type="submission" date="2016-11" db="UniProtKB">
        <authorList>
            <consortium name="WormBaseParasite"/>
        </authorList>
    </citation>
    <scope>IDENTIFICATION</scope>
</reference>
<dbReference type="PANTHER" id="PTHR19282:SF551">
    <property type="entry name" value="RE08073P-RELATED"/>
    <property type="match status" value="1"/>
</dbReference>
<dbReference type="AlphaFoldDB" id="A0A1I7WLA2"/>
<protein>
    <submittedName>
        <fullName evidence="7">Tetraspanin</fullName>
    </submittedName>
</protein>
<organism evidence="6 7">
    <name type="scientific">Heterorhabditis bacteriophora</name>
    <name type="common">Entomopathogenic nematode worm</name>
    <dbReference type="NCBI Taxonomy" id="37862"/>
    <lineage>
        <taxon>Eukaryota</taxon>
        <taxon>Metazoa</taxon>
        <taxon>Ecdysozoa</taxon>
        <taxon>Nematoda</taxon>
        <taxon>Chromadorea</taxon>
        <taxon>Rhabditida</taxon>
        <taxon>Rhabditina</taxon>
        <taxon>Rhabditomorpha</taxon>
        <taxon>Strongyloidea</taxon>
        <taxon>Heterorhabditidae</taxon>
        <taxon>Heterorhabditis</taxon>
    </lineage>
</organism>
<evidence type="ECO:0000313" key="7">
    <source>
        <dbReference type="WBParaSite" id="Hba_05921"/>
    </source>
</evidence>
<keyword evidence="2 5" id="KW-0812">Transmembrane</keyword>
<comment type="subcellular location">
    <subcellularLocation>
        <location evidence="1">Membrane</location>
        <topology evidence="1">Multi-pass membrane protein</topology>
    </subcellularLocation>
</comment>
<evidence type="ECO:0000313" key="6">
    <source>
        <dbReference type="Proteomes" id="UP000095283"/>
    </source>
</evidence>
<keyword evidence="3 5" id="KW-1133">Transmembrane helix</keyword>
<dbReference type="GO" id="GO:0005886">
    <property type="term" value="C:plasma membrane"/>
    <property type="evidence" value="ECO:0007669"/>
    <property type="project" value="TreeGrafter"/>
</dbReference>
<dbReference type="WBParaSite" id="Hba_05921">
    <property type="protein sequence ID" value="Hba_05921"/>
    <property type="gene ID" value="Hba_05921"/>
</dbReference>
<name>A0A1I7WLA2_HETBA</name>
<dbReference type="Proteomes" id="UP000095283">
    <property type="component" value="Unplaced"/>
</dbReference>
<dbReference type="Pfam" id="PF00335">
    <property type="entry name" value="Tetraspanin"/>
    <property type="match status" value="1"/>
</dbReference>
<dbReference type="InterPro" id="IPR018499">
    <property type="entry name" value="Tetraspanin/Peripherin"/>
</dbReference>
<evidence type="ECO:0000256" key="4">
    <source>
        <dbReference type="ARBA" id="ARBA00023136"/>
    </source>
</evidence>
<proteinExistence type="predicted"/>
<dbReference type="PANTHER" id="PTHR19282">
    <property type="entry name" value="TETRASPANIN"/>
    <property type="match status" value="1"/>
</dbReference>